<evidence type="ECO:0000256" key="4">
    <source>
        <dbReference type="RuleBase" id="RU362042"/>
    </source>
</evidence>
<dbReference type="InterPro" id="IPR019533">
    <property type="entry name" value="Peptidase_S26"/>
</dbReference>
<dbReference type="OrthoDB" id="9802919at2"/>
<dbReference type="GO" id="GO:0016020">
    <property type="term" value="C:membrane"/>
    <property type="evidence" value="ECO:0007669"/>
    <property type="project" value="UniProtKB-SubCell"/>
</dbReference>
<evidence type="ECO:0000256" key="3">
    <source>
        <dbReference type="PIRSR" id="PIRSR600223-1"/>
    </source>
</evidence>
<keyword evidence="4" id="KW-0812">Transmembrane</keyword>
<comment type="subcellular location">
    <subcellularLocation>
        <location evidence="4">Membrane</location>
        <topology evidence="4">Single-pass type II membrane protein</topology>
    </subcellularLocation>
</comment>
<reference evidence="6 7" key="1">
    <citation type="journal article" date="2010" name="Stand. Genomic Sci.">
        <title>Complete genome sequence of Spirochaeta smaragdinae type strain (SEBR 4228).</title>
        <authorList>
            <person name="Mavromatis K."/>
            <person name="Yasawong M."/>
            <person name="Chertkov O."/>
            <person name="Lapidus A."/>
            <person name="Lucas S."/>
            <person name="Nolan M."/>
            <person name="Del Rio T.G."/>
            <person name="Tice H."/>
            <person name="Cheng J.F."/>
            <person name="Pitluck S."/>
            <person name="Liolios K."/>
            <person name="Ivanova N."/>
            <person name="Tapia R."/>
            <person name="Han C."/>
            <person name="Bruce D."/>
            <person name="Goodwin L."/>
            <person name="Pati A."/>
            <person name="Chen A."/>
            <person name="Palaniappan K."/>
            <person name="Land M."/>
            <person name="Hauser L."/>
            <person name="Chang Y.J."/>
            <person name="Jeffries C.D."/>
            <person name="Detter J.C."/>
            <person name="Rohde M."/>
            <person name="Brambilla E."/>
            <person name="Spring S."/>
            <person name="Goker M."/>
            <person name="Sikorski J."/>
            <person name="Woyke T."/>
            <person name="Bristow J."/>
            <person name="Eisen J.A."/>
            <person name="Markowitz V."/>
            <person name="Hugenholtz P."/>
            <person name="Klenk H.P."/>
            <person name="Kyrpides N.C."/>
        </authorList>
    </citation>
    <scope>NUCLEOTIDE SEQUENCE [LARGE SCALE GENOMIC DNA]</scope>
    <source>
        <strain evidence="7">DSM 11293 / JCM 15392 / SEBR 4228</strain>
    </source>
</reference>
<keyword evidence="4" id="KW-0645">Protease</keyword>
<dbReference type="EC" id="3.4.21.89" evidence="4"/>
<dbReference type="InterPro" id="IPR036286">
    <property type="entry name" value="LexA/Signal_pep-like_sf"/>
</dbReference>
<dbReference type="HOGENOM" id="CLU_847142_0_0_12"/>
<comment type="similarity">
    <text evidence="1 4">Belongs to the peptidase S26 family.</text>
</comment>
<dbReference type="NCBIfam" id="TIGR02227">
    <property type="entry name" value="sigpep_I_bact"/>
    <property type="match status" value="1"/>
</dbReference>
<sequence>MERWIDSVERTTERYLTWRKRRHLARQAKQAKKNVIVDWIEAFLWAAMVVLLINQYLFQAYQIPSGSMIDTLLIKDRIFVNKLIYGPELVPGTAKLSSPIKPKRNEVIIFENPSYLSKGSVFDVFQRIIYMLTFSLVDIDSDPSGAPRPHFLIKRAVGVEGDRIAVERGEVYIKPKGLSSYLPEKAFRTLAGYEDPTRRMIAADDYSAIEASAMQEAYGLIGLAAPASLSLRVDGGPATTTDMFQQMKARLKVLYQAYPGESRYGEAWRQQETGWYIPKGWIFPMGDNRDNSRDARYFGPVSLKKVLGRAMFKYWPLGRIGAIR</sequence>
<evidence type="ECO:0000313" key="7">
    <source>
        <dbReference type="Proteomes" id="UP000002318"/>
    </source>
</evidence>
<gene>
    <name evidence="6" type="ordered locus">Spirs_2011</name>
</gene>
<proteinExistence type="inferred from homology"/>
<dbReference type="STRING" id="573413.Spirs_2011"/>
<dbReference type="KEGG" id="ssm:Spirs_2011"/>
<feature type="domain" description="Peptidase S26" evidence="5">
    <location>
        <begin position="37"/>
        <end position="315"/>
    </location>
</feature>
<organism evidence="6 7">
    <name type="scientific">Sediminispirochaeta smaragdinae (strain DSM 11293 / JCM 15392 / SEBR 4228)</name>
    <name type="common">Spirochaeta smaragdinae</name>
    <dbReference type="NCBI Taxonomy" id="573413"/>
    <lineage>
        <taxon>Bacteria</taxon>
        <taxon>Pseudomonadati</taxon>
        <taxon>Spirochaetota</taxon>
        <taxon>Spirochaetia</taxon>
        <taxon>Spirochaetales</taxon>
        <taxon>Spirochaetaceae</taxon>
        <taxon>Sediminispirochaeta</taxon>
    </lineage>
</organism>
<protein>
    <recommendedName>
        <fullName evidence="2 4">Signal peptidase I</fullName>
        <ecNumber evidence="4">3.4.21.89</ecNumber>
    </recommendedName>
</protein>
<dbReference type="PANTHER" id="PTHR43390:SF1">
    <property type="entry name" value="CHLOROPLAST PROCESSING PEPTIDASE"/>
    <property type="match status" value="1"/>
</dbReference>
<dbReference type="Gene3D" id="2.10.109.10">
    <property type="entry name" value="Umud Fragment, subunit A"/>
    <property type="match status" value="1"/>
</dbReference>
<keyword evidence="4" id="KW-1133">Transmembrane helix</keyword>
<dbReference type="GO" id="GO:0009003">
    <property type="term" value="F:signal peptidase activity"/>
    <property type="evidence" value="ECO:0007669"/>
    <property type="project" value="UniProtKB-EC"/>
</dbReference>
<keyword evidence="4" id="KW-0378">Hydrolase</keyword>
<feature type="active site" evidence="3">
    <location>
        <position position="67"/>
    </location>
</feature>
<dbReference type="EMBL" id="CP002116">
    <property type="protein sequence ID" value="ADK81133.1"/>
    <property type="molecule type" value="Genomic_DNA"/>
</dbReference>
<comment type="catalytic activity">
    <reaction evidence="4">
        <text>Cleavage of hydrophobic, N-terminal signal or leader sequences from secreted and periplasmic proteins.</text>
        <dbReference type="EC" id="3.4.21.89"/>
    </reaction>
</comment>
<dbReference type="Proteomes" id="UP000002318">
    <property type="component" value="Chromosome"/>
</dbReference>
<evidence type="ECO:0000313" key="6">
    <source>
        <dbReference type="EMBL" id="ADK81133.1"/>
    </source>
</evidence>
<dbReference type="AlphaFoldDB" id="E1R1J2"/>
<feature type="transmembrane region" description="Helical" evidence="4">
    <location>
        <begin position="36"/>
        <end position="58"/>
    </location>
</feature>
<dbReference type="eggNOG" id="COG0681">
    <property type="taxonomic scope" value="Bacteria"/>
</dbReference>
<dbReference type="CDD" id="cd06530">
    <property type="entry name" value="S26_SPase_I"/>
    <property type="match status" value="2"/>
</dbReference>
<dbReference type="PRINTS" id="PR00727">
    <property type="entry name" value="LEADERPTASE"/>
</dbReference>
<dbReference type="GO" id="GO:0006465">
    <property type="term" value="P:signal peptide processing"/>
    <property type="evidence" value="ECO:0007669"/>
    <property type="project" value="InterPro"/>
</dbReference>
<accession>E1R1J2</accession>
<dbReference type="GO" id="GO:0004252">
    <property type="term" value="F:serine-type endopeptidase activity"/>
    <property type="evidence" value="ECO:0007669"/>
    <property type="project" value="InterPro"/>
</dbReference>
<dbReference type="PANTHER" id="PTHR43390">
    <property type="entry name" value="SIGNAL PEPTIDASE I"/>
    <property type="match status" value="1"/>
</dbReference>
<evidence type="ECO:0000256" key="2">
    <source>
        <dbReference type="ARBA" id="ARBA00019232"/>
    </source>
</evidence>
<name>E1R1J2_SEDSS</name>
<dbReference type="SUPFAM" id="SSF51306">
    <property type="entry name" value="LexA/Signal peptidase"/>
    <property type="match status" value="1"/>
</dbReference>
<feature type="active site" evidence="3">
    <location>
        <position position="154"/>
    </location>
</feature>
<dbReference type="Pfam" id="PF10502">
    <property type="entry name" value="Peptidase_S26"/>
    <property type="match status" value="1"/>
</dbReference>
<evidence type="ECO:0000259" key="5">
    <source>
        <dbReference type="Pfam" id="PF10502"/>
    </source>
</evidence>
<keyword evidence="7" id="KW-1185">Reference proteome</keyword>
<keyword evidence="4" id="KW-0472">Membrane</keyword>
<dbReference type="InterPro" id="IPR000223">
    <property type="entry name" value="Pept_S26A_signal_pept_1"/>
</dbReference>
<dbReference type="RefSeq" id="WP_013254597.1">
    <property type="nucleotide sequence ID" value="NC_014364.1"/>
</dbReference>
<evidence type="ECO:0000256" key="1">
    <source>
        <dbReference type="ARBA" id="ARBA00009370"/>
    </source>
</evidence>